<keyword evidence="2" id="KW-1185">Reference proteome</keyword>
<organism evidence="1 2">
    <name type="scientific">Candidatus Campylobacter infans</name>
    <dbReference type="NCBI Taxonomy" id="2561898"/>
    <lineage>
        <taxon>Bacteria</taxon>
        <taxon>Pseudomonadati</taxon>
        <taxon>Campylobacterota</taxon>
        <taxon>Epsilonproteobacteria</taxon>
        <taxon>Campylobacterales</taxon>
        <taxon>Campylobacteraceae</taxon>
        <taxon>Campylobacter</taxon>
    </lineage>
</organism>
<dbReference type="SUPFAM" id="SSF52540">
    <property type="entry name" value="P-loop containing nucleoside triphosphate hydrolases"/>
    <property type="match status" value="1"/>
</dbReference>
<accession>A0A7H9CHU4</accession>
<dbReference type="Pfam" id="PF13481">
    <property type="entry name" value="AAA_25"/>
    <property type="match status" value="1"/>
</dbReference>
<evidence type="ECO:0000313" key="2">
    <source>
        <dbReference type="Proteomes" id="UP000509414"/>
    </source>
</evidence>
<keyword evidence="1" id="KW-0347">Helicase</keyword>
<keyword evidence="1" id="KW-0547">Nucleotide-binding</keyword>
<name>A0A7H9CHU4_9BACT</name>
<reference evidence="1 2" key="1">
    <citation type="submission" date="2020-02" db="EMBL/GenBank/DDBJ databases">
        <title>Complete genome sequence of the novel Campylobacter species Candidatus Campylobacter infans.</title>
        <authorList>
            <person name="Duim B."/>
            <person name="Zomer A."/>
            <person name="van der Graaf L."/>
            <person name="Wagenaar J."/>
        </authorList>
    </citation>
    <scope>NUCLEOTIDE SEQUENCE [LARGE SCALE GENOMIC DNA]</scope>
    <source>
        <strain evidence="1 2">19S00001</strain>
    </source>
</reference>
<protein>
    <submittedName>
        <fullName evidence="1">Putative replicative helicase RepA</fullName>
    </submittedName>
</protein>
<gene>
    <name evidence="1" type="ORF">CINF_1181</name>
</gene>
<dbReference type="Gene3D" id="3.40.50.300">
    <property type="entry name" value="P-loop containing nucleotide triphosphate hydrolases"/>
    <property type="match status" value="1"/>
</dbReference>
<evidence type="ECO:0000313" key="1">
    <source>
        <dbReference type="EMBL" id="QLI05670.1"/>
    </source>
</evidence>
<dbReference type="KEGG" id="cinf:CINF_1181"/>
<dbReference type="AlphaFoldDB" id="A0A7H9CHU4"/>
<sequence>MKSLDKILKERKSLALADELLKNYNSQINSILKGFKMKKDFTTLNETLNTTKEQLAMNSFLNNTLPAESLPTIDEQLKKFGETITGTPAPQNQGGQEIIVSDNYTTNSQILGGNKQNFKKEKKPPLKLVTAQTLTAYTRKQIENEMPAEFLMPGKFLERGAITGIYAKKGTGKTFLSFAIIQYILLHKKDYKILVFDADNSAKTLKARGLLELMELYGERLKVFGSKLNFTNAKGEQEKIKPRELLAHLAQSYDYENADLSETIIILDTARKFINGDLNSDKVLDVEFFEPLESLRAQGATIIYYHHTTKGKGQDLDGDLICKNSGGFADNGENLFELTRIDEIDGIATMSLKVTDYGKSRDKFEPIAFTLPISPETMAGAIKSQRQAFQIADYGVAALNDGGEKQEMKDALIESLAGGKTLKQNELRQAMKALLKDIGASKILSFINEFGGYLCDIQTADKNAKLYTLKSTSTAKIYELD</sequence>
<dbReference type="GO" id="GO:0004386">
    <property type="term" value="F:helicase activity"/>
    <property type="evidence" value="ECO:0007669"/>
    <property type="project" value="UniProtKB-KW"/>
</dbReference>
<dbReference type="Proteomes" id="UP000509414">
    <property type="component" value="Chromosome"/>
</dbReference>
<keyword evidence="1" id="KW-0378">Hydrolase</keyword>
<keyword evidence="1" id="KW-0067">ATP-binding</keyword>
<proteinExistence type="predicted"/>
<dbReference type="InterPro" id="IPR027417">
    <property type="entry name" value="P-loop_NTPase"/>
</dbReference>
<dbReference type="EMBL" id="CP049075">
    <property type="protein sequence ID" value="QLI05670.1"/>
    <property type="molecule type" value="Genomic_DNA"/>
</dbReference>